<name>A0A645AW21_9ZZZZ</name>
<evidence type="ECO:0000259" key="5">
    <source>
        <dbReference type="Pfam" id="PF13817"/>
    </source>
</evidence>
<reference evidence="6" key="1">
    <citation type="submission" date="2019-08" db="EMBL/GenBank/DDBJ databases">
        <authorList>
            <person name="Kucharzyk K."/>
            <person name="Murdoch R.W."/>
            <person name="Higgins S."/>
            <person name="Loffler F."/>
        </authorList>
    </citation>
    <scope>NUCLEOTIDE SEQUENCE</scope>
</reference>
<dbReference type="NCBIfam" id="NF033517">
    <property type="entry name" value="transpos_IS66"/>
    <property type="match status" value="1"/>
</dbReference>
<dbReference type="PANTHER" id="PTHR33678:SF1">
    <property type="entry name" value="BLL1576 PROTEIN"/>
    <property type="match status" value="1"/>
</dbReference>
<feature type="domain" description="Transposase IS66 central" evidence="2">
    <location>
        <begin position="186"/>
        <end position="468"/>
    </location>
</feature>
<evidence type="ECO:0000259" key="3">
    <source>
        <dbReference type="Pfam" id="PF13005"/>
    </source>
</evidence>
<accession>A0A645AW21</accession>
<dbReference type="AlphaFoldDB" id="A0A645AW21"/>
<dbReference type="InterPro" id="IPR024463">
    <property type="entry name" value="Transposase_TnpC_homeodom"/>
</dbReference>
<comment type="caution">
    <text evidence="6">The sequence shown here is derived from an EMBL/GenBank/DDBJ whole genome shotgun (WGS) entry which is preliminary data.</text>
</comment>
<feature type="domain" description="Transposase IS66 C-terminal" evidence="5">
    <location>
        <begin position="475"/>
        <end position="516"/>
    </location>
</feature>
<dbReference type="InterPro" id="IPR052344">
    <property type="entry name" value="Transposase-related"/>
</dbReference>
<keyword evidence="1" id="KW-0175">Coiled coil</keyword>
<evidence type="ECO:0000259" key="4">
    <source>
        <dbReference type="Pfam" id="PF13007"/>
    </source>
</evidence>
<evidence type="ECO:0000256" key="1">
    <source>
        <dbReference type="SAM" id="Coils"/>
    </source>
</evidence>
<feature type="coiled-coil region" evidence="1">
    <location>
        <begin position="13"/>
        <end position="47"/>
    </location>
</feature>
<evidence type="ECO:0000259" key="2">
    <source>
        <dbReference type="Pfam" id="PF03050"/>
    </source>
</evidence>
<organism evidence="6">
    <name type="scientific">bioreactor metagenome</name>
    <dbReference type="NCBI Taxonomy" id="1076179"/>
    <lineage>
        <taxon>unclassified sequences</taxon>
        <taxon>metagenomes</taxon>
        <taxon>ecological metagenomes</taxon>
    </lineage>
</organism>
<dbReference type="InterPro" id="IPR004291">
    <property type="entry name" value="Transposase_IS66_central"/>
</dbReference>
<proteinExistence type="predicted"/>
<evidence type="ECO:0000313" key="6">
    <source>
        <dbReference type="EMBL" id="MPM57445.1"/>
    </source>
</evidence>
<sequence>MVETKVAGDKAELAILRETVQSLTAENARLQQKLERMNELLLNAQRARFGQSSEKQEYVMRGGQQLGLFNEAEAEQNHKAPEPTEETISVAAHTRKPKRTVDALTADLPVKEILITLPEDELFCSKCGGKLVMIGKKFVSQQIQVIPRQCQLLKYYSCTYACKSCEEKTGYAHIISTVTPPTLLKHSLASASTVADVMTRKYVDGLPLARQEKIWEREGISLSRATLANWVIQTSQTWLKPLYRRMKKHLLKSPVIHADETVVQVLKEDGKPATSESRMWVYASSDRSGRPIRYFEYQPDRSGKHAATFLKDFAGCLVTDGYAGYNQVEGVVRCGCWAHMRRKWREAMPKGATKENSKAALGYEYCNKLFAEEKKLTRLSDAVRKTARQVKAEPLLEAYWWWLEKLDPVPGSKLAEAVTYAKNQKPYLNAFLDHGEVEISNNFAENAIRPFVVGRKNWLFCDTPKGAESSAIIYTLVETAKANGLDAYSYLLNTLTDLPYLGKNPNPEDLDAFMPWSPTIRKVCTLPKKAHPTEDL</sequence>
<dbReference type="EMBL" id="VSSQ01016272">
    <property type="protein sequence ID" value="MPM57445.1"/>
    <property type="molecule type" value="Genomic_DNA"/>
</dbReference>
<dbReference type="PANTHER" id="PTHR33678">
    <property type="entry name" value="BLL1576 PROTEIN"/>
    <property type="match status" value="1"/>
</dbReference>
<gene>
    <name evidence="6" type="ORF">SDC9_104267</name>
</gene>
<dbReference type="Pfam" id="PF13817">
    <property type="entry name" value="DDE_Tnp_IS66_C"/>
    <property type="match status" value="1"/>
</dbReference>
<dbReference type="Pfam" id="PF03050">
    <property type="entry name" value="DDE_Tnp_IS66"/>
    <property type="match status" value="1"/>
</dbReference>
<dbReference type="InterPro" id="IPR039552">
    <property type="entry name" value="IS66_C"/>
</dbReference>
<dbReference type="Pfam" id="PF13007">
    <property type="entry name" value="LZ_Tnp_IS66"/>
    <property type="match status" value="1"/>
</dbReference>
<protein>
    <submittedName>
        <fullName evidence="6">IS66 family transposase ISCce5</fullName>
    </submittedName>
</protein>
<feature type="domain" description="Transposase IS66 zinc-finger binding" evidence="3">
    <location>
        <begin position="124"/>
        <end position="166"/>
    </location>
</feature>
<dbReference type="Pfam" id="PF13005">
    <property type="entry name" value="zf-IS66"/>
    <property type="match status" value="1"/>
</dbReference>
<feature type="domain" description="Transposase TnpC homeodomain" evidence="4">
    <location>
        <begin position="37"/>
        <end position="113"/>
    </location>
</feature>
<dbReference type="InterPro" id="IPR024474">
    <property type="entry name" value="Znf_dom_IS66"/>
</dbReference>